<evidence type="ECO:0000313" key="1">
    <source>
        <dbReference type="EMBL" id="NEA21566.1"/>
    </source>
</evidence>
<reference evidence="2 3" key="1">
    <citation type="submission" date="2020-01" db="EMBL/GenBank/DDBJ databases">
        <title>Insect and environment-associated Actinomycetes.</title>
        <authorList>
            <person name="Currrie C."/>
            <person name="Chevrette M."/>
            <person name="Carlson C."/>
            <person name="Stubbendieck R."/>
            <person name="Wendt-Pienkowski E."/>
        </authorList>
    </citation>
    <scope>NUCLEOTIDE SEQUENCE [LARGE SCALE GENOMIC DNA]</scope>
    <source>
        <strain evidence="2 3">SID10258</strain>
    </source>
</reference>
<accession>A0A6L9QBV1</accession>
<evidence type="ECO:0000313" key="2">
    <source>
        <dbReference type="EMBL" id="NEA22526.1"/>
    </source>
</evidence>
<dbReference type="RefSeq" id="WP_163053192.1">
    <property type="nucleotide sequence ID" value="NZ_JAAGLI010000093.1"/>
</dbReference>
<gene>
    <name evidence="1" type="ORF">G3I70_03500</name>
    <name evidence="2" type="ORF">G3I70_08490</name>
</gene>
<dbReference type="Proteomes" id="UP000475532">
    <property type="component" value="Unassembled WGS sequence"/>
</dbReference>
<proteinExistence type="predicted"/>
<dbReference type="EMBL" id="JAAGLI010000213">
    <property type="protein sequence ID" value="NEA22526.1"/>
    <property type="molecule type" value="Genomic_DNA"/>
</dbReference>
<comment type="caution">
    <text evidence="2">The sequence shown here is derived from an EMBL/GenBank/DDBJ whole genome shotgun (WGS) entry which is preliminary data.</text>
</comment>
<protein>
    <submittedName>
        <fullName evidence="2">Uncharacterized protein</fullName>
    </submittedName>
</protein>
<name>A0A6L9QBV1_9ACTN</name>
<evidence type="ECO:0000313" key="3">
    <source>
        <dbReference type="Proteomes" id="UP000475532"/>
    </source>
</evidence>
<organism evidence="2 3">
    <name type="scientific">Actinomadura bangladeshensis</name>
    <dbReference type="NCBI Taxonomy" id="453573"/>
    <lineage>
        <taxon>Bacteria</taxon>
        <taxon>Bacillati</taxon>
        <taxon>Actinomycetota</taxon>
        <taxon>Actinomycetes</taxon>
        <taxon>Streptosporangiales</taxon>
        <taxon>Thermomonosporaceae</taxon>
        <taxon>Actinomadura</taxon>
    </lineage>
</organism>
<sequence>MDEEPEAAQEAETPQMTAVLTIRAGGSVAGSCGKACYDAEHEPCRCVCLGANHGAGFEQAVANAQAMAAEWIERARADGWDIDTYELGLPVVQHALF</sequence>
<dbReference type="EMBL" id="JAAGLI010000093">
    <property type="protein sequence ID" value="NEA21566.1"/>
    <property type="molecule type" value="Genomic_DNA"/>
</dbReference>
<dbReference type="AlphaFoldDB" id="A0A6L9QBV1"/>